<proteinExistence type="predicted"/>
<feature type="domain" description="Chemoreceptor zinc-binding" evidence="1">
    <location>
        <begin position="31"/>
        <end position="95"/>
    </location>
</feature>
<organism evidence="2 3">
    <name type="scientific">Rufibacter latericius</name>
    <dbReference type="NCBI Taxonomy" id="2487040"/>
    <lineage>
        <taxon>Bacteria</taxon>
        <taxon>Pseudomonadati</taxon>
        <taxon>Bacteroidota</taxon>
        <taxon>Cytophagia</taxon>
        <taxon>Cytophagales</taxon>
        <taxon>Hymenobacteraceae</taxon>
        <taxon>Rufibacter</taxon>
    </lineage>
</organism>
<dbReference type="InterPro" id="IPR025991">
    <property type="entry name" value="Chemoreceptor_zinc-bind_dom"/>
</dbReference>
<dbReference type="AlphaFoldDB" id="A0A3M9MJI7"/>
<name>A0A3M9MJI7_9BACT</name>
<keyword evidence="3" id="KW-1185">Reference proteome</keyword>
<dbReference type="EMBL" id="RJJD01000008">
    <property type="protein sequence ID" value="RNI25701.1"/>
    <property type="molecule type" value="Genomic_DNA"/>
</dbReference>
<dbReference type="Gene3D" id="1.20.120.30">
    <property type="entry name" value="Aspartate receptor, ligand-binding domain"/>
    <property type="match status" value="1"/>
</dbReference>
<evidence type="ECO:0000313" key="3">
    <source>
        <dbReference type="Proteomes" id="UP000272117"/>
    </source>
</evidence>
<dbReference type="Pfam" id="PF13682">
    <property type="entry name" value="CZB"/>
    <property type="match status" value="1"/>
</dbReference>
<accession>A0A3M9MJI7</accession>
<evidence type="ECO:0000259" key="1">
    <source>
        <dbReference type="Pfam" id="PF13682"/>
    </source>
</evidence>
<gene>
    <name evidence="2" type="ORF">EFB08_12660</name>
</gene>
<protein>
    <recommendedName>
        <fullName evidence="1">Chemoreceptor zinc-binding domain-containing protein</fullName>
    </recommendedName>
</protein>
<evidence type="ECO:0000313" key="2">
    <source>
        <dbReference type="EMBL" id="RNI25701.1"/>
    </source>
</evidence>
<comment type="caution">
    <text evidence="2">The sequence shown here is derived from an EMBL/GenBank/DDBJ whole genome shotgun (WGS) entry which is preliminary data.</text>
</comment>
<dbReference type="Proteomes" id="UP000272117">
    <property type="component" value="Unassembled WGS sequence"/>
</dbReference>
<reference evidence="2 3" key="1">
    <citation type="submission" date="2018-11" db="EMBL/GenBank/DDBJ databases">
        <title>Rufibacter latericius sp. nov., isolated from water in Baiyang Lake.</title>
        <authorList>
            <person name="Yang Y."/>
        </authorList>
    </citation>
    <scope>NUCLEOTIDE SEQUENCE [LARGE SCALE GENOMIC DNA]</scope>
    <source>
        <strain evidence="2 3">R-22-1c-1</strain>
    </source>
</reference>
<sequence length="134" mass="15648">MVFPGKMNNREQENFFESIGRLDFEQARIKHVLFKSKLRALLYGASIDTEPVLSTRQCSLGKWIYDVAMPRIGHLPEVRELERVHDEMHVIARKLWQLHQQGQEEKALAQLSQIDETAQRLLRLLDKIERKAAA</sequence>